<evidence type="ECO:0000313" key="2">
    <source>
        <dbReference type="EMBL" id="RNA24191.1"/>
    </source>
</evidence>
<accession>A0A3M7RKX8</accession>
<evidence type="ECO:0000313" key="3">
    <source>
        <dbReference type="Proteomes" id="UP000276133"/>
    </source>
</evidence>
<evidence type="ECO:0000256" key="1">
    <source>
        <dbReference type="SAM" id="Phobius"/>
    </source>
</evidence>
<comment type="caution">
    <text evidence="2">The sequence shown here is derived from an EMBL/GenBank/DDBJ whole genome shotgun (WGS) entry which is preliminary data.</text>
</comment>
<feature type="transmembrane region" description="Helical" evidence="1">
    <location>
        <begin position="76"/>
        <end position="98"/>
    </location>
</feature>
<reference evidence="2 3" key="1">
    <citation type="journal article" date="2018" name="Sci. Rep.">
        <title>Genomic signatures of local adaptation to the degree of environmental predictability in rotifers.</title>
        <authorList>
            <person name="Franch-Gras L."/>
            <person name="Hahn C."/>
            <person name="Garcia-Roger E.M."/>
            <person name="Carmona M.J."/>
            <person name="Serra M."/>
            <person name="Gomez A."/>
        </authorList>
    </citation>
    <scope>NUCLEOTIDE SEQUENCE [LARGE SCALE GENOMIC DNA]</scope>
    <source>
        <strain evidence="2">HYR1</strain>
    </source>
</reference>
<keyword evidence="3" id="KW-1185">Reference proteome</keyword>
<keyword evidence="1" id="KW-1133">Transmembrane helix</keyword>
<sequence length="113" mass="13343">MIDPCPHHGCQNQRIIFLVQNVVAVICFINQSLIFQNYFHQFRRIFNSAISFKENEESGLEWCLIFKNLNKITFKIIFYSWATYSHFSGLLKIIILIFPNDLSKLKKLPLECV</sequence>
<dbReference type="EMBL" id="REGN01003158">
    <property type="protein sequence ID" value="RNA24191.1"/>
    <property type="molecule type" value="Genomic_DNA"/>
</dbReference>
<dbReference type="Proteomes" id="UP000276133">
    <property type="component" value="Unassembled WGS sequence"/>
</dbReference>
<dbReference type="AlphaFoldDB" id="A0A3M7RKX8"/>
<keyword evidence="1" id="KW-0812">Transmembrane</keyword>
<keyword evidence="1" id="KW-0472">Membrane</keyword>
<protein>
    <submittedName>
        <fullName evidence="2">Uncharacterized protein</fullName>
    </submittedName>
</protein>
<proteinExistence type="predicted"/>
<organism evidence="2 3">
    <name type="scientific">Brachionus plicatilis</name>
    <name type="common">Marine rotifer</name>
    <name type="synonym">Brachionus muelleri</name>
    <dbReference type="NCBI Taxonomy" id="10195"/>
    <lineage>
        <taxon>Eukaryota</taxon>
        <taxon>Metazoa</taxon>
        <taxon>Spiralia</taxon>
        <taxon>Gnathifera</taxon>
        <taxon>Rotifera</taxon>
        <taxon>Eurotatoria</taxon>
        <taxon>Monogononta</taxon>
        <taxon>Pseudotrocha</taxon>
        <taxon>Ploima</taxon>
        <taxon>Brachionidae</taxon>
        <taxon>Brachionus</taxon>
    </lineage>
</organism>
<gene>
    <name evidence="2" type="ORF">BpHYR1_047924</name>
</gene>
<name>A0A3M7RKX8_BRAPC</name>
<feature type="transmembrane region" description="Helical" evidence="1">
    <location>
        <begin position="15"/>
        <end position="35"/>
    </location>
</feature>